<keyword evidence="1" id="KW-0732">Signal</keyword>
<dbReference type="EMBL" id="JAGRRH010000016">
    <property type="protein sequence ID" value="KAG7353757.1"/>
    <property type="molecule type" value="Genomic_DNA"/>
</dbReference>
<feature type="chain" id="PRO_5039922823" evidence="1">
    <location>
        <begin position="18"/>
        <end position="312"/>
    </location>
</feature>
<evidence type="ECO:0000259" key="2">
    <source>
        <dbReference type="Pfam" id="PF13460"/>
    </source>
</evidence>
<proteinExistence type="predicted"/>
<reference evidence="3" key="1">
    <citation type="journal article" date="2021" name="Sci. Rep.">
        <title>Diploid genomic architecture of Nitzschia inconspicua, an elite biomass production diatom.</title>
        <authorList>
            <person name="Oliver A."/>
            <person name="Podell S."/>
            <person name="Pinowska A."/>
            <person name="Traller J.C."/>
            <person name="Smith S.R."/>
            <person name="McClure R."/>
            <person name="Beliaev A."/>
            <person name="Bohutskyi P."/>
            <person name="Hill E.A."/>
            <person name="Rabines A."/>
            <person name="Zheng H."/>
            <person name="Allen L.Z."/>
            <person name="Kuo A."/>
            <person name="Grigoriev I.V."/>
            <person name="Allen A.E."/>
            <person name="Hazlebeck D."/>
            <person name="Allen E.E."/>
        </authorList>
    </citation>
    <scope>NUCLEOTIDE SEQUENCE</scope>
    <source>
        <strain evidence="3">Hildebrandi</strain>
    </source>
</reference>
<accession>A0A9K3PNC7</accession>
<evidence type="ECO:0000313" key="4">
    <source>
        <dbReference type="Proteomes" id="UP000693970"/>
    </source>
</evidence>
<name>A0A9K3PNC7_9STRA</name>
<dbReference type="PANTHER" id="PTHR15020:SF11">
    <property type="entry name" value="OS06G0360300 PROTEIN"/>
    <property type="match status" value="1"/>
</dbReference>
<reference evidence="3" key="2">
    <citation type="submission" date="2021-04" db="EMBL/GenBank/DDBJ databases">
        <authorList>
            <person name="Podell S."/>
        </authorList>
    </citation>
    <scope>NUCLEOTIDE SEQUENCE</scope>
    <source>
        <strain evidence="3">Hildebrandi</strain>
    </source>
</reference>
<evidence type="ECO:0000313" key="3">
    <source>
        <dbReference type="EMBL" id="KAG7353757.1"/>
    </source>
</evidence>
<feature type="domain" description="NAD(P)-binding" evidence="2">
    <location>
        <begin position="59"/>
        <end position="248"/>
    </location>
</feature>
<organism evidence="3 4">
    <name type="scientific">Nitzschia inconspicua</name>
    <dbReference type="NCBI Taxonomy" id="303405"/>
    <lineage>
        <taxon>Eukaryota</taxon>
        <taxon>Sar</taxon>
        <taxon>Stramenopiles</taxon>
        <taxon>Ochrophyta</taxon>
        <taxon>Bacillariophyta</taxon>
        <taxon>Bacillariophyceae</taxon>
        <taxon>Bacillariophycidae</taxon>
        <taxon>Bacillariales</taxon>
        <taxon>Bacillariaceae</taxon>
        <taxon>Nitzschia</taxon>
    </lineage>
</organism>
<sequence>MRIGIILSLGFASGVEALSLDPAASRRDFVGGAIIGSVASAIGAQSSWASDIIPFCVIGANGRTGTKCVQELLERGLPVRATSRSGVYNAGSSSNLLIPTVCDVTQPSTIAEAVQGTRSVIFAASASKQGGTPAQVDSEGLVNVAKACIEAKVPHLVIVSCGGVTRPDSAVYKFLNLLGGIMEEKIKGEDDVRSLYAKTEGGMTYTVIRPGGLTEEPARGVSAMELNQGDTKSGRISRYDVAKLCVEATLFPDLTGGSTFECYDADTGKPLETVGLSNILKMKTDPSEFVTGYERRGETYQELFRGLKKDSV</sequence>
<dbReference type="Pfam" id="PF13460">
    <property type="entry name" value="NAD_binding_10"/>
    <property type="match status" value="1"/>
</dbReference>
<feature type="signal peptide" evidence="1">
    <location>
        <begin position="1"/>
        <end position="17"/>
    </location>
</feature>
<dbReference type="AlphaFoldDB" id="A0A9K3PNC7"/>
<dbReference type="InterPro" id="IPR016040">
    <property type="entry name" value="NAD(P)-bd_dom"/>
</dbReference>
<dbReference type="Proteomes" id="UP000693970">
    <property type="component" value="Unassembled WGS sequence"/>
</dbReference>
<dbReference type="OrthoDB" id="419598at2759"/>
<dbReference type="PANTHER" id="PTHR15020">
    <property type="entry name" value="FLAVIN REDUCTASE-RELATED"/>
    <property type="match status" value="1"/>
</dbReference>
<comment type="caution">
    <text evidence="3">The sequence shown here is derived from an EMBL/GenBank/DDBJ whole genome shotgun (WGS) entry which is preliminary data.</text>
</comment>
<protein>
    <submittedName>
        <fullName evidence="3">NmrA family protein</fullName>
    </submittedName>
</protein>
<keyword evidence="4" id="KW-1185">Reference proteome</keyword>
<evidence type="ECO:0000256" key="1">
    <source>
        <dbReference type="SAM" id="SignalP"/>
    </source>
</evidence>
<gene>
    <name evidence="3" type="ORF">IV203_003112</name>
</gene>